<gene>
    <name evidence="1" type="ORF">IV203_013680</name>
</gene>
<dbReference type="Proteomes" id="UP000693970">
    <property type="component" value="Unassembled WGS sequence"/>
</dbReference>
<name>A0A9K3M6A3_9STRA</name>
<dbReference type="OrthoDB" id="40631at2759"/>
<evidence type="ECO:0000313" key="1">
    <source>
        <dbReference type="EMBL" id="KAG7374585.1"/>
    </source>
</evidence>
<reference evidence="1" key="2">
    <citation type="submission" date="2021-04" db="EMBL/GenBank/DDBJ databases">
        <authorList>
            <person name="Podell S."/>
        </authorList>
    </citation>
    <scope>NUCLEOTIDE SEQUENCE</scope>
    <source>
        <strain evidence="1">Hildebrandi</strain>
    </source>
</reference>
<proteinExistence type="predicted"/>
<organism evidence="1 2">
    <name type="scientific">Nitzschia inconspicua</name>
    <dbReference type="NCBI Taxonomy" id="303405"/>
    <lineage>
        <taxon>Eukaryota</taxon>
        <taxon>Sar</taxon>
        <taxon>Stramenopiles</taxon>
        <taxon>Ochrophyta</taxon>
        <taxon>Bacillariophyta</taxon>
        <taxon>Bacillariophyceae</taxon>
        <taxon>Bacillariophycidae</taxon>
        <taxon>Bacillariales</taxon>
        <taxon>Bacillariaceae</taxon>
        <taxon>Nitzschia</taxon>
    </lineage>
</organism>
<evidence type="ECO:0000313" key="2">
    <source>
        <dbReference type="Proteomes" id="UP000693970"/>
    </source>
</evidence>
<sequence>MQHGPLSIQNSVFPSPSSSAVVFKLQPESLMKTTLSRTLEILLSLLIRISVVEKTLVTAGYAPNDAPKLPEGFCKHGDITATTGECMCHWQHKDGCKGAGCQYQMGLSFYHYSCNDCECVPEP</sequence>
<dbReference type="AlphaFoldDB" id="A0A9K3M6A3"/>
<dbReference type="EMBL" id="JAGRRH010000001">
    <property type="protein sequence ID" value="KAG7374585.1"/>
    <property type="molecule type" value="Genomic_DNA"/>
</dbReference>
<protein>
    <submittedName>
        <fullName evidence="1">Uncharacterized protein</fullName>
    </submittedName>
</protein>
<comment type="caution">
    <text evidence="1">The sequence shown here is derived from an EMBL/GenBank/DDBJ whole genome shotgun (WGS) entry which is preliminary data.</text>
</comment>
<reference evidence="1" key="1">
    <citation type="journal article" date="2021" name="Sci. Rep.">
        <title>Diploid genomic architecture of Nitzschia inconspicua, an elite biomass production diatom.</title>
        <authorList>
            <person name="Oliver A."/>
            <person name="Podell S."/>
            <person name="Pinowska A."/>
            <person name="Traller J.C."/>
            <person name="Smith S.R."/>
            <person name="McClure R."/>
            <person name="Beliaev A."/>
            <person name="Bohutskyi P."/>
            <person name="Hill E.A."/>
            <person name="Rabines A."/>
            <person name="Zheng H."/>
            <person name="Allen L.Z."/>
            <person name="Kuo A."/>
            <person name="Grigoriev I.V."/>
            <person name="Allen A.E."/>
            <person name="Hazlebeck D."/>
            <person name="Allen E.E."/>
        </authorList>
    </citation>
    <scope>NUCLEOTIDE SEQUENCE</scope>
    <source>
        <strain evidence="1">Hildebrandi</strain>
    </source>
</reference>
<accession>A0A9K3M6A3</accession>
<keyword evidence="2" id="KW-1185">Reference proteome</keyword>